<dbReference type="HOGENOM" id="CLU_067676_4_0_10"/>
<dbReference type="CDD" id="cd02440">
    <property type="entry name" value="AdoMet_MTases"/>
    <property type="match status" value="1"/>
</dbReference>
<organism evidence="4 5">
    <name type="scientific">Fermentimonas caenicola</name>
    <dbReference type="NCBI Taxonomy" id="1562970"/>
    <lineage>
        <taxon>Bacteria</taxon>
        <taxon>Pseudomonadati</taxon>
        <taxon>Bacteroidota</taxon>
        <taxon>Bacteroidia</taxon>
        <taxon>Bacteroidales</taxon>
        <taxon>Dysgonomonadaceae</taxon>
        <taxon>Fermentimonas</taxon>
    </lineage>
</organism>
<dbReference type="GO" id="GO:0008171">
    <property type="term" value="F:O-methyltransferase activity"/>
    <property type="evidence" value="ECO:0007669"/>
    <property type="project" value="InterPro"/>
</dbReference>
<sequence length="210" mass="24175">MRSIEDYIIEHIDEEPQLLSQIYREAHVKLLHGDMSSGHLQGRLLKMLVQMIRPSRVLEVGTYTGYSALCIAEGLEDGASLETIEIDDEMEDIIRENFSRSSYSDKITLIIGDANEVVLDYEDSTFDLVFMDGNKRDYWQLYEKILPKVKQGGFILADNTLWHGKVLEKPKSNDWQTKGILEFNTHLKSDNRVEKVILAVRDGLTLIRKK</sequence>
<evidence type="ECO:0000256" key="1">
    <source>
        <dbReference type="ARBA" id="ARBA00022603"/>
    </source>
</evidence>
<evidence type="ECO:0000313" key="5">
    <source>
        <dbReference type="Proteomes" id="UP000032417"/>
    </source>
</evidence>
<dbReference type="PANTHER" id="PTHR10509:SF14">
    <property type="entry name" value="CAFFEOYL-COA O-METHYLTRANSFERASE 3-RELATED"/>
    <property type="match status" value="1"/>
</dbReference>
<dbReference type="GO" id="GO:0032259">
    <property type="term" value="P:methylation"/>
    <property type="evidence" value="ECO:0007669"/>
    <property type="project" value="UniProtKB-KW"/>
</dbReference>
<keyword evidence="1 4" id="KW-0489">Methyltransferase</keyword>
<dbReference type="PANTHER" id="PTHR10509">
    <property type="entry name" value="O-METHYLTRANSFERASE-RELATED"/>
    <property type="match status" value="1"/>
</dbReference>
<protein>
    <submittedName>
        <fullName evidence="4">O-methyltransferase family protein</fullName>
    </submittedName>
</protein>
<keyword evidence="3" id="KW-0949">S-adenosyl-L-methionine</keyword>
<dbReference type="Pfam" id="PF01596">
    <property type="entry name" value="Methyltransf_3"/>
    <property type="match status" value="1"/>
</dbReference>
<dbReference type="SUPFAM" id="SSF53335">
    <property type="entry name" value="S-adenosyl-L-methionine-dependent methyltransferases"/>
    <property type="match status" value="1"/>
</dbReference>
<evidence type="ECO:0000256" key="3">
    <source>
        <dbReference type="ARBA" id="ARBA00022691"/>
    </source>
</evidence>
<gene>
    <name evidence="4" type="ORF">ING2E5B_0261</name>
</gene>
<dbReference type="GO" id="GO:0008757">
    <property type="term" value="F:S-adenosylmethionine-dependent methyltransferase activity"/>
    <property type="evidence" value="ECO:0007669"/>
    <property type="project" value="TreeGrafter"/>
</dbReference>
<dbReference type="Gene3D" id="3.40.50.150">
    <property type="entry name" value="Vaccinia Virus protein VP39"/>
    <property type="match status" value="1"/>
</dbReference>
<name>A0A098BXZ0_9BACT</name>
<proteinExistence type="predicted"/>
<dbReference type="PATRIC" id="fig|1562970.3.peg.258"/>
<evidence type="ECO:0000256" key="2">
    <source>
        <dbReference type="ARBA" id="ARBA00022679"/>
    </source>
</evidence>
<keyword evidence="5" id="KW-1185">Reference proteome</keyword>
<dbReference type="AlphaFoldDB" id="A0A098BXZ0"/>
<dbReference type="InterPro" id="IPR002935">
    <property type="entry name" value="SAM_O-MeTrfase"/>
</dbReference>
<dbReference type="PROSITE" id="PS51682">
    <property type="entry name" value="SAM_OMT_I"/>
    <property type="match status" value="1"/>
</dbReference>
<dbReference type="EMBL" id="LN515532">
    <property type="protein sequence ID" value="CEA15031.1"/>
    <property type="molecule type" value="Genomic_DNA"/>
</dbReference>
<dbReference type="InterPro" id="IPR029063">
    <property type="entry name" value="SAM-dependent_MTases_sf"/>
</dbReference>
<accession>A0A098BXZ0</accession>
<dbReference type="Proteomes" id="UP000032417">
    <property type="component" value="Chromosome 1"/>
</dbReference>
<reference evidence="4 5" key="1">
    <citation type="submission" date="2014-08" db="EMBL/GenBank/DDBJ databases">
        <authorList>
            <person name="Wibberg D."/>
        </authorList>
    </citation>
    <scope>NUCLEOTIDE SEQUENCE [LARGE SCALE GENOMIC DNA]</scope>
    <source>
        <strain evidence="5">ING2-E5B</strain>
    </source>
</reference>
<dbReference type="InterPro" id="IPR050362">
    <property type="entry name" value="Cation-dep_OMT"/>
</dbReference>
<keyword evidence="2 4" id="KW-0808">Transferase</keyword>
<dbReference type="STRING" id="1562970.ING2E5B_0261"/>
<dbReference type="KEGG" id="pbt:ING2E5B_0261"/>
<evidence type="ECO:0000313" key="4">
    <source>
        <dbReference type="EMBL" id="CEA15031.1"/>
    </source>
</evidence>
<dbReference type="OrthoDB" id="9799672at2"/>